<comment type="caution">
    <text evidence="3">The sequence shown here is derived from an EMBL/GenBank/DDBJ whole genome shotgun (WGS) entry which is preliminary data.</text>
</comment>
<evidence type="ECO:0000256" key="1">
    <source>
        <dbReference type="ARBA" id="ARBA00023002"/>
    </source>
</evidence>
<gene>
    <name evidence="3" type="ORF">FCN18_35155</name>
</gene>
<feature type="domain" description="FAD-binding" evidence="2">
    <location>
        <begin position="6"/>
        <end position="326"/>
    </location>
</feature>
<proteinExistence type="predicted"/>
<dbReference type="PRINTS" id="PR00420">
    <property type="entry name" value="RNGMNOXGNASE"/>
</dbReference>
<protein>
    <submittedName>
        <fullName evidence="3">FAD-dependent oxidoreductase</fullName>
    </submittedName>
</protein>
<dbReference type="Gene3D" id="3.50.50.60">
    <property type="entry name" value="FAD/NAD(P)-binding domain"/>
    <property type="match status" value="2"/>
</dbReference>
<dbReference type="EMBL" id="SWMS01000036">
    <property type="protein sequence ID" value="TKG60505.1"/>
    <property type="molecule type" value="Genomic_DNA"/>
</dbReference>
<accession>A0ABY2RUV9</accession>
<dbReference type="InterPro" id="IPR050631">
    <property type="entry name" value="PheA/TfdB_FAD_monoxygenase"/>
</dbReference>
<name>A0ABY2RUV9_9PSEU</name>
<evidence type="ECO:0000259" key="2">
    <source>
        <dbReference type="Pfam" id="PF01494"/>
    </source>
</evidence>
<organism evidence="3 4">
    <name type="scientific">Prauserella endophytica</name>
    <dbReference type="NCBI Taxonomy" id="1592324"/>
    <lineage>
        <taxon>Bacteria</taxon>
        <taxon>Bacillati</taxon>
        <taxon>Actinomycetota</taxon>
        <taxon>Actinomycetes</taxon>
        <taxon>Pseudonocardiales</taxon>
        <taxon>Pseudonocardiaceae</taxon>
        <taxon>Prauserella</taxon>
        <taxon>Prauserella coralliicola group</taxon>
    </lineage>
</organism>
<reference evidence="3 4" key="1">
    <citation type="journal article" date="2015" name="Antonie Van Leeuwenhoek">
        <title>Prauserella endophytica sp. nov., an endophytic actinobacterium isolated from Tamarix taklamakanensis.</title>
        <authorList>
            <person name="Liu J.M."/>
            <person name="Habden X."/>
            <person name="Guo L."/>
            <person name="Tuo L."/>
            <person name="Jiang Z.K."/>
            <person name="Liu S.W."/>
            <person name="Liu X.F."/>
            <person name="Chen L."/>
            <person name="Li R.F."/>
            <person name="Zhang Y.Q."/>
            <person name="Sun C.H."/>
        </authorList>
    </citation>
    <scope>NUCLEOTIDE SEQUENCE [LARGE SCALE GENOMIC DNA]</scope>
    <source>
        <strain evidence="3 4">CGMCC 4.7182</strain>
    </source>
</reference>
<dbReference type="InterPro" id="IPR036188">
    <property type="entry name" value="FAD/NAD-bd_sf"/>
</dbReference>
<keyword evidence="4" id="KW-1185">Reference proteome</keyword>
<dbReference type="InterPro" id="IPR002938">
    <property type="entry name" value="FAD-bd"/>
</dbReference>
<dbReference type="PANTHER" id="PTHR43476:SF5">
    <property type="entry name" value="FAD-DEPENDENT MONOOXYGENASE"/>
    <property type="match status" value="1"/>
</dbReference>
<dbReference type="PANTHER" id="PTHR43476">
    <property type="entry name" value="3-(3-HYDROXY-PHENYL)PROPIONATE/3-HYDROXYCINNAMIC ACID HYDROXYLASE"/>
    <property type="match status" value="1"/>
</dbReference>
<keyword evidence="1" id="KW-0560">Oxidoreductase</keyword>
<dbReference type="Proteomes" id="UP000309992">
    <property type="component" value="Unassembled WGS sequence"/>
</dbReference>
<evidence type="ECO:0000313" key="4">
    <source>
        <dbReference type="Proteomes" id="UP000309992"/>
    </source>
</evidence>
<dbReference type="SUPFAM" id="SSF51905">
    <property type="entry name" value="FAD/NAD(P)-binding domain"/>
    <property type="match status" value="1"/>
</dbReference>
<sequence>MNSHTTDVCVAGGGPAGLCLALCLARAGHQVTVLEQSPRFDRTFRGESMSPDGVWLLDQLGVLDTIVERGALKIERLEIAEGGKVVMHSEFSEWDYAQRYPMEIPQPTLLSVLAESSAEHSGFDLRTGAKVTELIDEDGTVAGVRYRGADGEPHEVRAALVVGSDGRYSKIRDLSGLEFEKTMLDRDVVWLRVPRPEGWERGIYRIRLSGSRHGLFIPTYPDDIRVGFNIPKGGLKELRAGGIEALHARMDEIAPELTPTLRQHVTSWSGTTVLDIFTVLTPRWSRPGLVLIGDAAHTLTPILGQGVNHALIDGHTLAGLLDPALDATGARRAELVQTAVLRFQAERESRIRISRQLQLRQERAFTFEHTLAVAARSTLYRVLGSSRFLQKKMLATAYFQLQPELAT</sequence>
<dbReference type="Pfam" id="PF01494">
    <property type="entry name" value="FAD_binding_3"/>
    <property type="match status" value="1"/>
</dbReference>
<dbReference type="RefSeq" id="WP_137097235.1">
    <property type="nucleotide sequence ID" value="NZ_SWMS01000036.1"/>
</dbReference>
<evidence type="ECO:0000313" key="3">
    <source>
        <dbReference type="EMBL" id="TKG60505.1"/>
    </source>
</evidence>